<dbReference type="InterPro" id="IPR023090">
    <property type="entry name" value="UPF0702_alpha/beta_dom_sf"/>
</dbReference>
<accession>A0ABW6D3B1</accession>
<evidence type="ECO:0000256" key="1">
    <source>
        <dbReference type="ARBA" id="ARBA00004651"/>
    </source>
</evidence>
<dbReference type="PANTHER" id="PTHR34582:SF6">
    <property type="entry name" value="UPF0702 TRANSMEMBRANE PROTEIN YCAP"/>
    <property type="match status" value="1"/>
</dbReference>
<evidence type="ECO:0000313" key="10">
    <source>
        <dbReference type="Proteomes" id="UP001598114"/>
    </source>
</evidence>
<evidence type="ECO:0000313" key="9">
    <source>
        <dbReference type="EMBL" id="MFD3276706.1"/>
    </source>
</evidence>
<comment type="similarity">
    <text evidence="2">Belongs to the UPF0702 family.</text>
</comment>
<name>A0ABW6D3B1_9BACT</name>
<dbReference type="RefSeq" id="WP_377977147.1">
    <property type="nucleotide sequence ID" value="NZ_JBBKYA010000005.1"/>
</dbReference>
<keyword evidence="4 7" id="KW-0812">Transmembrane</keyword>
<evidence type="ECO:0000256" key="3">
    <source>
        <dbReference type="ARBA" id="ARBA00022475"/>
    </source>
</evidence>
<dbReference type="InterPro" id="IPR007353">
    <property type="entry name" value="DUF421"/>
</dbReference>
<comment type="subcellular location">
    <subcellularLocation>
        <location evidence="1">Cell membrane</location>
        <topology evidence="1">Multi-pass membrane protein</topology>
    </subcellularLocation>
</comment>
<dbReference type="Gene3D" id="3.30.240.20">
    <property type="entry name" value="bsu07140 like domains"/>
    <property type="match status" value="1"/>
</dbReference>
<evidence type="ECO:0000256" key="7">
    <source>
        <dbReference type="SAM" id="Phobius"/>
    </source>
</evidence>
<evidence type="ECO:0000256" key="6">
    <source>
        <dbReference type="ARBA" id="ARBA00023136"/>
    </source>
</evidence>
<feature type="domain" description="YetF C-terminal" evidence="8">
    <location>
        <begin position="85"/>
        <end position="151"/>
    </location>
</feature>
<dbReference type="Pfam" id="PF04239">
    <property type="entry name" value="DUF421"/>
    <property type="match status" value="1"/>
</dbReference>
<gene>
    <name evidence="9" type="ORF">SKC38_10755</name>
</gene>
<evidence type="ECO:0000256" key="2">
    <source>
        <dbReference type="ARBA" id="ARBA00006448"/>
    </source>
</evidence>
<keyword evidence="10" id="KW-1185">Reference proteome</keyword>
<keyword evidence="6 7" id="KW-0472">Membrane</keyword>
<comment type="caution">
    <text evidence="9">The sequence shown here is derived from an EMBL/GenBank/DDBJ whole genome shotgun (WGS) entry which is preliminary data.</text>
</comment>
<dbReference type="EMBL" id="JBBKYA010000005">
    <property type="protein sequence ID" value="MFD3276706.1"/>
    <property type="molecule type" value="Genomic_DNA"/>
</dbReference>
<feature type="transmembrane region" description="Helical" evidence="7">
    <location>
        <begin position="33"/>
        <end position="52"/>
    </location>
</feature>
<feature type="transmembrane region" description="Helical" evidence="7">
    <location>
        <begin position="6"/>
        <end position="26"/>
    </location>
</feature>
<dbReference type="PANTHER" id="PTHR34582">
    <property type="entry name" value="UPF0702 TRANSMEMBRANE PROTEIN YCAP"/>
    <property type="match status" value="1"/>
</dbReference>
<feature type="transmembrane region" description="Helical" evidence="7">
    <location>
        <begin position="58"/>
        <end position="76"/>
    </location>
</feature>
<keyword evidence="5 7" id="KW-1133">Transmembrane helix</keyword>
<evidence type="ECO:0000259" key="8">
    <source>
        <dbReference type="Pfam" id="PF04239"/>
    </source>
</evidence>
<protein>
    <submittedName>
        <fullName evidence="9">YetF domain-containing protein</fullName>
    </submittedName>
</protein>
<proteinExistence type="inferred from homology"/>
<organism evidence="9 10">
    <name type="scientific">Aquirufa echingensis</name>
    <dbReference type="NCBI Taxonomy" id="3096516"/>
    <lineage>
        <taxon>Bacteria</taxon>
        <taxon>Pseudomonadati</taxon>
        <taxon>Bacteroidota</taxon>
        <taxon>Cytophagia</taxon>
        <taxon>Cytophagales</taxon>
        <taxon>Flectobacillaceae</taxon>
        <taxon>Aquirufa</taxon>
    </lineage>
</organism>
<sequence length="170" mass="18407">MEGFVIIALKSIAVYVFIVAAIRLFGKKEFAQLSVVDLVFILLISNSVQNAMVGTDTSLSGGLFAAFALFVTNLIFKKLELAFPGLSKVVEGEPIVLVYQGKIIANGLSKASLNVEQLNAAIREHGILKLEEVDLAVFEVDGNISVMSENYHKISKRKRKGHKVLGGNTA</sequence>
<keyword evidence="3" id="KW-1003">Cell membrane</keyword>
<dbReference type="Proteomes" id="UP001598114">
    <property type="component" value="Unassembled WGS sequence"/>
</dbReference>
<evidence type="ECO:0000256" key="5">
    <source>
        <dbReference type="ARBA" id="ARBA00022989"/>
    </source>
</evidence>
<evidence type="ECO:0000256" key="4">
    <source>
        <dbReference type="ARBA" id="ARBA00022692"/>
    </source>
</evidence>
<reference evidence="9 10" key="1">
    <citation type="submission" date="2024-03" db="EMBL/GenBank/DDBJ databases">
        <title>Aquirufa genome sequencing.</title>
        <authorList>
            <person name="Pitt A."/>
            <person name="Hahn M.W."/>
        </authorList>
    </citation>
    <scope>NUCLEOTIDE SEQUENCE [LARGE SCALE GENOMIC DNA]</scope>
    <source>
        <strain evidence="9 10">PLAD-142S6K</strain>
    </source>
</reference>